<evidence type="ECO:0000256" key="1">
    <source>
        <dbReference type="SAM" id="Coils"/>
    </source>
</evidence>
<evidence type="ECO:0000256" key="2">
    <source>
        <dbReference type="SAM" id="MobiDB-lite"/>
    </source>
</evidence>
<keyword evidence="1" id="KW-0175">Coiled coil</keyword>
<evidence type="ECO:0000313" key="3">
    <source>
        <dbReference type="EMBL" id="GAW79646.1"/>
    </source>
</evidence>
<feature type="region of interest" description="Disordered" evidence="2">
    <location>
        <begin position="16"/>
        <end position="55"/>
    </location>
</feature>
<dbReference type="OMA" id="VVTDFYM"/>
<dbReference type="GeneID" id="39746358"/>
<feature type="compositionally biased region" description="Polar residues" evidence="2">
    <location>
        <begin position="120"/>
        <end position="129"/>
    </location>
</feature>
<dbReference type="EMBL" id="BDQF01000006">
    <property type="protein sequence ID" value="GAW79646.1"/>
    <property type="molecule type" value="Genomic_DNA"/>
</dbReference>
<sequence length="556" mass="64310">MWNIFTNEDLSLHTEKKEDKNFQKKKGKKKLPELVGHKNSLTSSNPHGSSFTKNDNKKLNKAYDIKIRELRKNFRKKYRIVRTQLLKIIKIVKQFPEIDVSEEKSRKDEVQNNDKRECKNNGNVENTNIDNNISKKKKEIGKEFHNGSDSQVVMVQVELIKKLNKIMEKIDIEQLKAKKKVKTKQNNKTKNEEERLKNNLVTQNFTNKPFVIATKNDSHKSSINVMKKIPKRNFLLKSTNNFHNVNQQHVHENARREALLYNDQINLRNDYYQNSMNFHSKKQTIGDIYHDTDDMVVTDFYMYSSTLNANSIKKKNKSQWFRGNFNNVPANDNNNGYDISSTCAYGGNSYNYGGSNYGYSFGNYRHDSGNYDIPNGNYGYTGSTYNYSYEDHNYNSVNYASCTYCSGNYNGFNYSYEKNSSLKEKGKSFSANNNNEIGIPNKGFFNHMVSSCTQKYNMGEDGMGTNYDFQNSPCVMHGHYSQYKNKKINLNNKKKGYKFAKDEKIRGLLRTAKNEDDLVKAIGFAKNAGLYFEAKLGNKKLSKLKLEGEDEVPSDV</sequence>
<comment type="caution">
    <text evidence="3">The sequence shown here is derived from an EMBL/GenBank/DDBJ whole genome shotgun (WGS) entry which is preliminary data.</text>
</comment>
<feature type="coiled-coil region" evidence="1">
    <location>
        <begin position="172"/>
        <end position="199"/>
    </location>
</feature>
<keyword evidence="4" id="KW-1185">Reference proteome</keyword>
<dbReference type="AlphaFoldDB" id="A0A1Y1JAX5"/>
<dbReference type="Proteomes" id="UP000195521">
    <property type="component" value="Unassembled WGS sequence"/>
</dbReference>
<evidence type="ECO:0000313" key="4">
    <source>
        <dbReference type="Proteomes" id="UP000195521"/>
    </source>
</evidence>
<dbReference type="OrthoDB" id="343358at2759"/>
<reference evidence="4" key="1">
    <citation type="submission" date="2017-04" db="EMBL/GenBank/DDBJ databases">
        <title>Plasmodium gonderi genome.</title>
        <authorList>
            <person name="Arisue N."/>
            <person name="Honma H."/>
            <person name="Kawai S."/>
            <person name="Tougan T."/>
            <person name="Tanabe K."/>
            <person name="Horii T."/>
        </authorList>
    </citation>
    <scope>NUCLEOTIDE SEQUENCE [LARGE SCALE GENOMIC DNA]</scope>
    <source>
        <strain evidence="4">ATCC 30045</strain>
    </source>
</reference>
<organism evidence="3 4">
    <name type="scientific">Plasmodium gonderi</name>
    <dbReference type="NCBI Taxonomy" id="77519"/>
    <lineage>
        <taxon>Eukaryota</taxon>
        <taxon>Sar</taxon>
        <taxon>Alveolata</taxon>
        <taxon>Apicomplexa</taxon>
        <taxon>Aconoidasida</taxon>
        <taxon>Haemosporida</taxon>
        <taxon>Plasmodiidae</taxon>
        <taxon>Plasmodium</taxon>
        <taxon>Plasmodium (Plasmodium)</taxon>
    </lineage>
</organism>
<name>A0A1Y1JAX5_PLAGO</name>
<proteinExistence type="predicted"/>
<accession>A0A1Y1JAX5</accession>
<gene>
    <name evidence="3" type="ORF">PGO_050560</name>
</gene>
<feature type="compositionally biased region" description="Polar residues" evidence="2">
    <location>
        <begin position="39"/>
        <end position="53"/>
    </location>
</feature>
<dbReference type="RefSeq" id="XP_028542235.1">
    <property type="nucleotide sequence ID" value="XM_028686434.1"/>
</dbReference>
<feature type="region of interest" description="Disordered" evidence="2">
    <location>
        <begin position="102"/>
        <end position="129"/>
    </location>
</feature>
<protein>
    <submittedName>
        <fullName evidence="3">Uncharacterized protein</fullName>
    </submittedName>
</protein>
<feature type="compositionally biased region" description="Basic and acidic residues" evidence="2">
    <location>
        <begin position="102"/>
        <end position="119"/>
    </location>
</feature>